<dbReference type="STRING" id="378794.GCA_001570625_00244"/>
<proteinExistence type="predicted"/>
<comment type="caution">
    <text evidence="1">The sequence shown here is derived from an EMBL/GenBank/DDBJ whole genome shotgun (WGS) entry which is preliminary data.</text>
</comment>
<evidence type="ECO:0000313" key="1">
    <source>
        <dbReference type="EMBL" id="HBK53482.1"/>
    </source>
</evidence>
<keyword evidence="1" id="KW-0347">Helicase</keyword>
<protein>
    <submittedName>
        <fullName evidence="1">DNA helicase</fullName>
    </submittedName>
</protein>
<dbReference type="InterPro" id="IPR035093">
    <property type="entry name" value="RelE/ParE_toxin_dom_sf"/>
</dbReference>
<accession>A0A354YZ19</accession>
<organism evidence="1 2">
    <name type="scientific">Syntrophomonas wolfei</name>
    <dbReference type="NCBI Taxonomy" id="863"/>
    <lineage>
        <taxon>Bacteria</taxon>
        <taxon>Bacillati</taxon>
        <taxon>Bacillota</taxon>
        <taxon>Clostridia</taxon>
        <taxon>Eubacteriales</taxon>
        <taxon>Syntrophomonadaceae</taxon>
        <taxon>Syntrophomonas</taxon>
    </lineage>
</organism>
<gene>
    <name evidence="1" type="ORF">DDZ44_06075</name>
</gene>
<dbReference type="Proteomes" id="UP000263273">
    <property type="component" value="Unassembled WGS sequence"/>
</dbReference>
<dbReference type="SUPFAM" id="SSF143011">
    <property type="entry name" value="RelE-like"/>
    <property type="match status" value="1"/>
</dbReference>
<dbReference type="Gene3D" id="3.30.2310.20">
    <property type="entry name" value="RelE-like"/>
    <property type="match status" value="1"/>
</dbReference>
<keyword evidence="1" id="KW-0067">ATP-binding</keyword>
<reference evidence="1 2" key="1">
    <citation type="journal article" date="2018" name="Nat. Biotechnol.">
        <title>A standardized bacterial taxonomy based on genome phylogeny substantially revises the tree of life.</title>
        <authorList>
            <person name="Parks D.H."/>
            <person name="Chuvochina M."/>
            <person name="Waite D.W."/>
            <person name="Rinke C."/>
            <person name="Skarshewski A."/>
            <person name="Chaumeil P.A."/>
            <person name="Hugenholtz P."/>
        </authorList>
    </citation>
    <scope>NUCLEOTIDE SEQUENCE [LARGE SCALE GENOMIC DNA]</scope>
    <source>
        <strain evidence="1">UBA10948</strain>
    </source>
</reference>
<keyword evidence="1" id="KW-0378">Hydrolase</keyword>
<keyword evidence="1" id="KW-0547">Nucleotide-binding</keyword>
<dbReference type="GO" id="GO:0004386">
    <property type="term" value="F:helicase activity"/>
    <property type="evidence" value="ECO:0007669"/>
    <property type="project" value="UniProtKB-KW"/>
</dbReference>
<evidence type="ECO:0000313" key="2">
    <source>
        <dbReference type="Proteomes" id="UP000263273"/>
    </source>
</evidence>
<name>A0A354YZ19_9FIRM</name>
<sequence length="91" mass="10740">MGKRMIMPEIILTDTFLEGFRKLSPSEQKQARKAIRFLCENPRHASLQVHIIKGTDFWEVYVNMDVRMIYLPESNVYTLMAIGHHDILKNY</sequence>
<dbReference type="EMBL" id="DNZF01000136">
    <property type="protein sequence ID" value="HBK53482.1"/>
    <property type="molecule type" value="Genomic_DNA"/>
</dbReference>
<dbReference type="AlphaFoldDB" id="A0A354YZ19"/>